<evidence type="ECO:0000313" key="2">
    <source>
        <dbReference type="EMBL" id="MBD3933982.1"/>
    </source>
</evidence>
<protein>
    <submittedName>
        <fullName evidence="2">DUF397 domain-containing protein</fullName>
    </submittedName>
</protein>
<dbReference type="RefSeq" id="WP_191211282.1">
    <property type="nucleotide sequence ID" value="NZ_BAABKL010000009.1"/>
</dbReference>
<dbReference type="Pfam" id="PF04149">
    <property type="entry name" value="DUF397"/>
    <property type="match status" value="1"/>
</dbReference>
<accession>A0A927F421</accession>
<name>A0A927F421_9ACTN</name>
<proteinExistence type="predicted"/>
<reference evidence="2" key="1">
    <citation type="submission" date="2020-09" db="EMBL/GenBank/DDBJ databases">
        <title>Secondary metabolite and genome analysis of marine Streptomyces chumphonensis KK1-2T.</title>
        <authorList>
            <person name="Phongsopitanun W."/>
            <person name="Kanchanasin P."/>
            <person name="Pittayakhajonwut P."/>
            <person name="Suwanborirux K."/>
            <person name="Tanasupawat S."/>
        </authorList>
    </citation>
    <scope>NUCLEOTIDE SEQUENCE</scope>
    <source>
        <strain evidence="2">KK1-2</strain>
    </source>
</reference>
<keyword evidence="3" id="KW-1185">Reference proteome</keyword>
<dbReference type="EMBL" id="JACXYU010000013">
    <property type="protein sequence ID" value="MBD3933982.1"/>
    <property type="molecule type" value="Genomic_DNA"/>
</dbReference>
<organism evidence="2 3">
    <name type="scientific">Streptomyces chumphonensis</name>
    <dbReference type="NCBI Taxonomy" id="1214925"/>
    <lineage>
        <taxon>Bacteria</taxon>
        <taxon>Bacillati</taxon>
        <taxon>Actinomycetota</taxon>
        <taxon>Actinomycetes</taxon>
        <taxon>Kitasatosporales</taxon>
        <taxon>Streptomycetaceae</taxon>
        <taxon>Streptomyces</taxon>
    </lineage>
</organism>
<feature type="domain" description="DUF397" evidence="1">
    <location>
        <begin position="11"/>
        <end position="62"/>
    </location>
</feature>
<gene>
    <name evidence="2" type="ORF">IF129_20780</name>
</gene>
<evidence type="ECO:0000259" key="1">
    <source>
        <dbReference type="Pfam" id="PF04149"/>
    </source>
</evidence>
<dbReference type="AlphaFoldDB" id="A0A927F421"/>
<dbReference type="InterPro" id="IPR007278">
    <property type="entry name" value="DUF397"/>
</dbReference>
<evidence type="ECO:0000313" key="3">
    <source>
        <dbReference type="Proteomes" id="UP000632289"/>
    </source>
</evidence>
<dbReference type="Proteomes" id="UP000632289">
    <property type="component" value="Unassembled WGS sequence"/>
</dbReference>
<comment type="caution">
    <text evidence="2">The sequence shown here is derived from an EMBL/GenBank/DDBJ whole genome shotgun (WGS) entry which is preliminary data.</text>
</comment>
<sequence>MTESSVHRSQLAWFKSSYSSNEHDSNCVEVAKAPDAVHVRDSKVQRGPSFAVPHAAWVDFISLAAKG</sequence>